<keyword evidence="2" id="KW-1185">Reference proteome</keyword>
<organism evidence="1 2">
    <name type="scientific">Linderina macrospora</name>
    <dbReference type="NCBI Taxonomy" id="4868"/>
    <lineage>
        <taxon>Eukaryota</taxon>
        <taxon>Fungi</taxon>
        <taxon>Fungi incertae sedis</taxon>
        <taxon>Zoopagomycota</taxon>
        <taxon>Kickxellomycotina</taxon>
        <taxon>Kickxellomycetes</taxon>
        <taxon>Kickxellales</taxon>
        <taxon>Kickxellaceae</taxon>
        <taxon>Linderina</taxon>
    </lineage>
</organism>
<evidence type="ECO:0000313" key="2">
    <source>
        <dbReference type="Proteomes" id="UP001150603"/>
    </source>
</evidence>
<dbReference type="EMBL" id="JANBPW010002344">
    <property type="protein sequence ID" value="KAJ1941136.1"/>
    <property type="molecule type" value="Genomic_DNA"/>
</dbReference>
<dbReference type="Proteomes" id="UP001150603">
    <property type="component" value="Unassembled WGS sequence"/>
</dbReference>
<name>A0ACC1J815_9FUNG</name>
<gene>
    <name evidence="1" type="ORF">FBU59_003588</name>
</gene>
<sequence length="455" mass="49072">MFGAPISGIGRPTSGGRSVTSGINRLARPAQPSGTAPPLSAPGRTGESAAPFPEPVALPPPPAPAASSGRPSFSTRPVFSLDFDSLNLPQYSAATTECQVGLASSRSKIATRVSEGARAIAAGPNESAERAMSPQFRSPAQRSSYYEPEDRNPPTSLPGSRIGVGVRGSDSAQSGVGRPMSFAGYGLGMPQYRRQADFAAMSEPEREQWIEGIIADLSGDDPKATEMAIERLQAILDSLDYQPTSISGQSSPGVTHIRRNISNIVSGLAMQVRWSYTTMTTDPSISSPFQTTLHRIRKLTNNVLLELFSDPRLALAVPQGTLNTLLEELIRRIVDPALKAGDPGMSHFRDRDQLFKGLNALIVKILDRADRTGVFVSLIQLMTSSLSERVPNPPPPGVDMDRQNFGDMTMKCLWRLSKSLPTEAKSQFARYSDTTMTLKVGRPAFGDPRRHPSLR</sequence>
<reference evidence="1" key="1">
    <citation type="submission" date="2022-07" db="EMBL/GenBank/DDBJ databases">
        <title>Phylogenomic reconstructions and comparative analyses of Kickxellomycotina fungi.</title>
        <authorList>
            <person name="Reynolds N.K."/>
            <person name="Stajich J.E."/>
            <person name="Barry K."/>
            <person name="Grigoriev I.V."/>
            <person name="Crous P."/>
            <person name="Smith M.E."/>
        </authorList>
    </citation>
    <scope>NUCLEOTIDE SEQUENCE</scope>
    <source>
        <strain evidence="1">NRRL 5244</strain>
    </source>
</reference>
<protein>
    <submittedName>
        <fullName evidence="1">Uncharacterized protein</fullName>
    </submittedName>
</protein>
<comment type="caution">
    <text evidence="1">The sequence shown here is derived from an EMBL/GenBank/DDBJ whole genome shotgun (WGS) entry which is preliminary data.</text>
</comment>
<evidence type="ECO:0000313" key="1">
    <source>
        <dbReference type="EMBL" id="KAJ1941136.1"/>
    </source>
</evidence>
<accession>A0ACC1J815</accession>
<proteinExistence type="predicted"/>
<feature type="non-terminal residue" evidence="1">
    <location>
        <position position="455"/>
    </location>
</feature>